<protein>
    <submittedName>
        <fullName evidence="2">Uncharacterized protein</fullName>
    </submittedName>
</protein>
<proteinExistence type="predicted"/>
<reference evidence="2" key="1">
    <citation type="submission" date="2020-10" db="EMBL/GenBank/DDBJ databases">
        <title>Genome Sequence of Monilinia vaccinii-corymbosi Sheds Light on Mummy Berry Disease Infection of Blueberry and Mating Type.</title>
        <authorList>
            <person name="Yow A.G."/>
            <person name="Zhang Y."/>
            <person name="Bansal K."/>
            <person name="Eacker S.M."/>
            <person name="Sullivan S."/>
            <person name="Liachko I."/>
            <person name="Cubeta M.A."/>
            <person name="Rollins J.A."/>
            <person name="Ashrafi H."/>
        </authorList>
    </citation>
    <scope>NUCLEOTIDE SEQUENCE</scope>
    <source>
        <strain evidence="2">RL-1</strain>
    </source>
</reference>
<organism evidence="2 3">
    <name type="scientific">Monilinia vaccinii-corymbosi</name>
    <dbReference type="NCBI Taxonomy" id="61207"/>
    <lineage>
        <taxon>Eukaryota</taxon>
        <taxon>Fungi</taxon>
        <taxon>Dikarya</taxon>
        <taxon>Ascomycota</taxon>
        <taxon>Pezizomycotina</taxon>
        <taxon>Leotiomycetes</taxon>
        <taxon>Helotiales</taxon>
        <taxon>Sclerotiniaceae</taxon>
        <taxon>Monilinia</taxon>
    </lineage>
</organism>
<keyword evidence="3" id="KW-1185">Reference proteome</keyword>
<feature type="compositionally biased region" description="Polar residues" evidence="1">
    <location>
        <begin position="72"/>
        <end position="84"/>
    </location>
</feature>
<evidence type="ECO:0000256" key="1">
    <source>
        <dbReference type="SAM" id="MobiDB-lite"/>
    </source>
</evidence>
<gene>
    <name evidence="2" type="ORF">DSL72_006320</name>
</gene>
<sequence>MKENLKSQAKRSREETDEDERGTDCLIFRRIKIKIYSTLSQCVEYNEKLADMSAIAKNQDATYQQYLSSLPKSTCTTTSTSEQARGQVDMI</sequence>
<feature type="region of interest" description="Disordered" evidence="1">
    <location>
        <begin position="72"/>
        <end position="91"/>
    </location>
</feature>
<evidence type="ECO:0000313" key="2">
    <source>
        <dbReference type="EMBL" id="QSZ36441.1"/>
    </source>
</evidence>
<accession>A0A8A3PNI3</accession>
<dbReference type="Proteomes" id="UP000672032">
    <property type="component" value="Chromosome 7"/>
</dbReference>
<evidence type="ECO:0000313" key="3">
    <source>
        <dbReference type="Proteomes" id="UP000672032"/>
    </source>
</evidence>
<dbReference type="AlphaFoldDB" id="A0A8A3PNI3"/>
<dbReference type="EMBL" id="CP063411">
    <property type="protein sequence ID" value="QSZ36441.1"/>
    <property type="molecule type" value="Genomic_DNA"/>
</dbReference>
<feature type="region of interest" description="Disordered" evidence="1">
    <location>
        <begin position="1"/>
        <end position="21"/>
    </location>
</feature>
<name>A0A8A3PNI3_9HELO</name>